<dbReference type="Pfam" id="PF00561">
    <property type="entry name" value="Abhydrolase_1"/>
    <property type="match status" value="1"/>
</dbReference>
<name>A0A4R1L984_9BACT</name>
<dbReference type="PANTHER" id="PTHR43798">
    <property type="entry name" value="MONOACYLGLYCEROL LIPASE"/>
    <property type="match status" value="1"/>
</dbReference>
<reference evidence="2 3" key="1">
    <citation type="submission" date="2019-03" db="EMBL/GenBank/DDBJ databases">
        <title>Genomic Encyclopedia of Type Strains, Phase IV (KMG-IV): sequencing the most valuable type-strain genomes for metagenomic binning, comparative biology and taxonomic classification.</title>
        <authorList>
            <person name="Goeker M."/>
        </authorList>
    </citation>
    <scope>NUCLEOTIDE SEQUENCE [LARGE SCALE GENOMIC DNA]</scope>
    <source>
        <strain evidence="2 3">DSM 103428</strain>
    </source>
</reference>
<evidence type="ECO:0000313" key="2">
    <source>
        <dbReference type="EMBL" id="TCK73533.1"/>
    </source>
</evidence>
<dbReference type="OrthoDB" id="252464at2"/>
<dbReference type="InterPro" id="IPR050266">
    <property type="entry name" value="AB_hydrolase_sf"/>
</dbReference>
<evidence type="ECO:0000259" key="1">
    <source>
        <dbReference type="Pfam" id="PF00561"/>
    </source>
</evidence>
<sequence length="263" mass="28950">MLYSASDGAQLFAESTGRGPDVILLHPTPVHHAFWQPLKSMLANRYRITTVDFRAHGQSESGEGTVTIQKLGDDVLRLMDELDIRTAKFAGCSIGGYTLYELWRRAPERMRALAFCCSKPHADTEQNRAIRRETIAKVEQRGTADFVENMLVTLIGPTARGRDPQIVARAREMMLAMRPASVIAVQQGLAERPSSIETAKAISVPVCIVAGAEDPSSTPADMRELAGLVNKSEYHELPDAGHYAPLEQPETVGSILRRFFDAC</sequence>
<dbReference type="GO" id="GO:0003824">
    <property type="term" value="F:catalytic activity"/>
    <property type="evidence" value="ECO:0007669"/>
    <property type="project" value="InterPro"/>
</dbReference>
<dbReference type="InterPro" id="IPR029058">
    <property type="entry name" value="AB_hydrolase_fold"/>
</dbReference>
<dbReference type="SUPFAM" id="SSF53474">
    <property type="entry name" value="alpha/beta-Hydrolases"/>
    <property type="match status" value="1"/>
</dbReference>
<dbReference type="InterPro" id="IPR000639">
    <property type="entry name" value="Epox_hydrolase-like"/>
</dbReference>
<dbReference type="PRINTS" id="PR00412">
    <property type="entry name" value="EPOXHYDRLASE"/>
</dbReference>
<evidence type="ECO:0000313" key="3">
    <source>
        <dbReference type="Proteomes" id="UP000295210"/>
    </source>
</evidence>
<proteinExistence type="predicted"/>
<keyword evidence="3" id="KW-1185">Reference proteome</keyword>
<gene>
    <name evidence="2" type="ORF">C7378_1146</name>
</gene>
<dbReference type="Proteomes" id="UP000295210">
    <property type="component" value="Unassembled WGS sequence"/>
</dbReference>
<dbReference type="AlphaFoldDB" id="A0A4R1L984"/>
<dbReference type="Gene3D" id="3.40.50.1820">
    <property type="entry name" value="alpha/beta hydrolase"/>
    <property type="match status" value="1"/>
</dbReference>
<dbReference type="InterPro" id="IPR000073">
    <property type="entry name" value="AB_hydrolase_1"/>
</dbReference>
<protein>
    <submittedName>
        <fullName evidence="2">Pimeloyl-ACP methyl ester carboxylesterase</fullName>
    </submittedName>
</protein>
<dbReference type="EMBL" id="SMGK01000002">
    <property type="protein sequence ID" value="TCK73533.1"/>
    <property type="molecule type" value="Genomic_DNA"/>
</dbReference>
<feature type="domain" description="AB hydrolase-1" evidence="1">
    <location>
        <begin position="22"/>
        <end position="248"/>
    </location>
</feature>
<accession>A0A4R1L984</accession>
<comment type="caution">
    <text evidence="2">The sequence shown here is derived from an EMBL/GenBank/DDBJ whole genome shotgun (WGS) entry which is preliminary data.</text>
</comment>
<dbReference type="RefSeq" id="WP_131993183.1">
    <property type="nucleotide sequence ID" value="NZ_SMGK01000002.1"/>
</dbReference>
<organism evidence="2 3">
    <name type="scientific">Acidipila rosea</name>
    <dbReference type="NCBI Taxonomy" id="768535"/>
    <lineage>
        <taxon>Bacteria</taxon>
        <taxon>Pseudomonadati</taxon>
        <taxon>Acidobacteriota</taxon>
        <taxon>Terriglobia</taxon>
        <taxon>Terriglobales</taxon>
        <taxon>Acidobacteriaceae</taxon>
        <taxon>Acidipila</taxon>
    </lineage>
</organism>